<feature type="domain" description="DUF7843" evidence="4">
    <location>
        <begin position="43"/>
        <end position="121"/>
    </location>
</feature>
<feature type="domain" description="Lnb N-terminal periplasmic" evidence="2">
    <location>
        <begin position="138"/>
        <end position="308"/>
    </location>
</feature>
<dbReference type="RefSeq" id="WP_251811201.1">
    <property type="nucleotide sequence ID" value="NZ_CP101527.1"/>
</dbReference>
<evidence type="ECO:0000313" key="5">
    <source>
        <dbReference type="EMBL" id="UZW74198.1"/>
    </source>
</evidence>
<feature type="domain" description="DUF7840" evidence="3">
    <location>
        <begin position="412"/>
        <end position="630"/>
    </location>
</feature>
<dbReference type="InterPro" id="IPR057165">
    <property type="entry name" value="DUF7843"/>
</dbReference>
<evidence type="ECO:0000313" key="6">
    <source>
        <dbReference type="Proteomes" id="UP001164472"/>
    </source>
</evidence>
<dbReference type="InterPro" id="IPR025178">
    <property type="entry name" value="Lnb_N"/>
</dbReference>
<keyword evidence="1" id="KW-0732">Signal</keyword>
<evidence type="ECO:0000259" key="4">
    <source>
        <dbReference type="Pfam" id="PF25225"/>
    </source>
</evidence>
<protein>
    <submittedName>
        <fullName evidence="5">DUF4105 domain-containing protein</fullName>
    </submittedName>
</protein>
<proteinExistence type="predicted"/>
<accession>A0A9E8KNB4</accession>
<dbReference type="EMBL" id="CP101527">
    <property type="protein sequence ID" value="UZW74198.1"/>
    <property type="molecule type" value="Genomic_DNA"/>
</dbReference>
<dbReference type="Pfam" id="PF25222">
    <property type="entry name" value="DUF7840"/>
    <property type="match status" value="1"/>
</dbReference>
<keyword evidence="6" id="KW-1185">Reference proteome</keyword>
<gene>
    <name evidence="5" type="ORF">NNL22_14380</name>
</gene>
<dbReference type="Proteomes" id="UP001164472">
    <property type="component" value="Chromosome"/>
</dbReference>
<organism evidence="5 6">
    <name type="scientific">Alkalimarinus sediminis</name>
    <dbReference type="NCBI Taxonomy" id="1632866"/>
    <lineage>
        <taxon>Bacteria</taxon>
        <taxon>Pseudomonadati</taxon>
        <taxon>Pseudomonadota</taxon>
        <taxon>Gammaproteobacteria</taxon>
        <taxon>Alteromonadales</taxon>
        <taxon>Alteromonadaceae</taxon>
        <taxon>Alkalimarinus</taxon>
    </lineage>
</organism>
<feature type="chain" id="PRO_5038528686" evidence="1">
    <location>
        <begin position="24"/>
        <end position="631"/>
    </location>
</feature>
<dbReference type="InterPro" id="IPR057162">
    <property type="entry name" value="DUF7840"/>
</dbReference>
<reference evidence="5" key="1">
    <citation type="submission" date="2022-07" db="EMBL/GenBank/DDBJ databases">
        <title>Alkalimarinus sp. nov., isolated from gut of a Alitta virens.</title>
        <authorList>
            <person name="Yang A.I."/>
            <person name="Shin N.-R."/>
        </authorList>
    </citation>
    <scope>NUCLEOTIDE SEQUENCE</scope>
    <source>
        <strain evidence="5">FA028</strain>
    </source>
</reference>
<dbReference type="Pfam" id="PF13387">
    <property type="entry name" value="Lnb_N"/>
    <property type="match status" value="1"/>
</dbReference>
<dbReference type="AlphaFoldDB" id="A0A9E8KNB4"/>
<evidence type="ECO:0000259" key="2">
    <source>
        <dbReference type="Pfam" id="PF13387"/>
    </source>
</evidence>
<dbReference type="KEGG" id="asem:NNL22_14380"/>
<dbReference type="Pfam" id="PF25225">
    <property type="entry name" value="DUF7843"/>
    <property type="match status" value="1"/>
</dbReference>
<sequence length="631" mass="72910">MHLIRCLFSLLLLSGLSVANALADTDSVNPYVESVKHKAAQLKLSEDDIWQRLLHYRQDYFSETGVSSYVDDKRFFYADDGHYNAESELQKTIDALFIKDDLGNEHAQCRFVYRYQWLSQKLELDPKKLPVTNCVDYIEWREQVNAHSVSLIFPATALNSPSSMFGHTLLRFDPKDIEGGSDWLSYALNFGANINNDDDSVSFAFRGLAGGYPGVYNMMRYFEKIKEYNRMENRDIWEYKLNYTPEEVDLILTHVWELKDINFDYYFFDENCAFRLLELLELVRPEVNLTARFKLDAIPTNTVRAVVEEGLVESTHFRPSELAELHARIDSLPKSIQRLGKELSNDIDVMQQPEFKALDQAQQGEVVQIAYSYLRYVQLQIPRDDEMAKRSYQLLLALNKLSSEKVVVERPAAPETGHKTITAGVSAGERNDDLFQQVNYRVTYHDLLDNEKGYLRGAQIILFNTEVRHYNDDGLKFNRFDLVDITSLSKRNMFLKPLSWKVQVGYERVYSRNDEVGVLQLNGGAGHSYEVTKNIEMFGLLTGRIEHNKRFNSILEPAIGAEAGMLYYSPIGTQKLDISGAQFLNDDYRMRAEFAQNINLGVDHALRLSLAQEWHNDDDFFDISLGYRYYF</sequence>
<feature type="signal peptide" evidence="1">
    <location>
        <begin position="1"/>
        <end position="23"/>
    </location>
</feature>
<name>A0A9E8KNB4_9ALTE</name>
<evidence type="ECO:0000259" key="3">
    <source>
        <dbReference type="Pfam" id="PF25222"/>
    </source>
</evidence>
<evidence type="ECO:0000256" key="1">
    <source>
        <dbReference type="SAM" id="SignalP"/>
    </source>
</evidence>